<dbReference type="Pfam" id="PF00069">
    <property type="entry name" value="Pkinase"/>
    <property type="match status" value="1"/>
</dbReference>
<proteinExistence type="inferred from homology"/>
<dbReference type="OrthoDB" id="40902at2759"/>
<comment type="cofactor">
    <cofactor evidence="1">
        <name>Mg(2+)</name>
        <dbReference type="ChEBI" id="CHEBI:18420"/>
    </cofactor>
</comment>
<evidence type="ECO:0000256" key="2">
    <source>
        <dbReference type="ARBA" id="ARBA00022527"/>
    </source>
</evidence>
<feature type="domain" description="EF-hand" evidence="10">
    <location>
        <begin position="374"/>
        <end position="407"/>
    </location>
</feature>
<keyword evidence="6" id="KW-0106">Calcium</keyword>
<evidence type="ECO:0000256" key="5">
    <source>
        <dbReference type="ARBA" id="ARBA00022777"/>
    </source>
</evidence>
<sequence>MGCNKSLPVQVQARVTSQSEVYRRRPVQKKTSLITKEMGSLSNHFEILSAMGSTSTGTLLYARDLRSGTLRTIREVCKTITSDYSSLFLEVTILSELDHPNILKVYQTIETNRSYYIVMESADGGNIQDRILKSGNEYLVSKFMHDVFSAINYMHIKGIIHCDLHIGNLLLSNQTSDAIPKITGFSSSQKSSDIQEIDLALLNYQYISPDMLDGTVNEKTDIWSLGIILYKLLVGKLPFVSKNKKEILEAIYKGDLDFEDPNFVSLSHNAKDFLQKLLVRECFSRLSAKDALNHVWLQQSIKDVGLTYQIVQKLRRFKMKTSVVRSVLSFLNFKLDFKEHEIIGLFKKMDVNHDGNIGKAEMIDSFKSIGIDCANEMDSIMNNLDMDQSGSLDFTELKIVLINWDKEIKKKLLGKVFEANDGAIDYEAFKHQLHDILPSEWTEFAKRLRVENNRISLPRLKEYLKTNIVF</sequence>
<dbReference type="PANTHER" id="PTHR24349">
    <property type="entry name" value="SERINE/THREONINE-PROTEIN KINASE"/>
    <property type="match status" value="1"/>
</dbReference>
<comment type="similarity">
    <text evidence="8">Belongs to the protein kinase superfamily. Ser/Thr protein kinase family. CDPK subfamily.</text>
</comment>
<reference evidence="11 12" key="1">
    <citation type="submission" date="2016-11" db="EMBL/GenBank/DDBJ databases">
        <title>The macronuclear genome of Stentor coeruleus: a giant cell with tiny introns.</title>
        <authorList>
            <person name="Slabodnick M."/>
            <person name="Ruby J.G."/>
            <person name="Reiff S.B."/>
            <person name="Swart E.C."/>
            <person name="Gosai S."/>
            <person name="Prabakaran S."/>
            <person name="Witkowska E."/>
            <person name="Larue G.E."/>
            <person name="Fisher S."/>
            <person name="Freeman R.M."/>
            <person name="Gunawardena J."/>
            <person name="Chu W."/>
            <person name="Stover N.A."/>
            <person name="Gregory B.D."/>
            <person name="Nowacki M."/>
            <person name="Derisi J."/>
            <person name="Roy S.W."/>
            <person name="Marshall W.F."/>
            <person name="Sood P."/>
        </authorList>
    </citation>
    <scope>NUCLEOTIDE SEQUENCE [LARGE SCALE GENOMIC DNA]</scope>
    <source>
        <strain evidence="11">WM001</strain>
    </source>
</reference>
<dbReference type="EMBL" id="MPUH01001207">
    <property type="protein sequence ID" value="OMJ69370.1"/>
    <property type="molecule type" value="Genomic_DNA"/>
</dbReference>
<evidence type="ECO:0000313" key="12">
    <source>
        <dbReference type="Proteomes" id="UP000187209"/>
    </source>
</evidence>
<keyword evidence="12" id="KW-1185">Reference proteome</keyword>
<accession>A0A1R2AYC4</accession>
<dbReference type="CDD" id="cd00051">
    <property type="entry name" value="EFh"/>
    <property type="match status" value="1"/>
</dbReference>
<dbReference type="InterPro" id="IPR002048">
    <property type="entry name" value="EF_hand_dom"/>
</dbReference>
<dbReference type="SUPFAM" id="SSF47473">
    <property type="entry name" value="EF-hand"/>
    <property type="match status" value="1"/>
</dbReference>
<dbReference type="Proteomes" id="UP000187209">
    <property type="component" value="Unassembled WGS sequence"/>
</dbReference>
<dbReference type="GO" id="GO:0005524">
    <property type="term" value="F:ATP binding"/>
    <property type="evidence" value="ECO:0007669"/>
    <property type="project" value="UniProtKB-KW"/>
</dbReference>
<feature type="domain" description="EF-hand" evidence="10">
    <location>
        <begin position="337"/>
        <end position="372"/>
    </location>
</feature>
<comment type="caution">
    <text evidence="11">The sequence shown here is derived from an EMBL/GenBank/DDBJ whole genome shotgun (WGS) entry which is preliminary data.</text>
</comment>
<dbReference type="SUPFAM" id="SSF56112">
    <property type="entry name" value="Protein kinase-like (PK-like)"/>
    <property type="match status" value="1"/>
</dbReference>
<evidence type="ECO:0000256" key="6">
    <source>
        <dbReference type="ARBA" id="ARBA00022837"/>
    </source>
</evidence>
<keyword evidence="2" id="KW-0723">Serine/threonine-protein kinase</keyword>
<keyword evidence="5" id="KW-0418">Kinase</keyword>
<keyword evidence="4" id="KW-0547">Nucleotide-binding</keyword>
<name>A0A1R2AYC4_9CILI</name>
<dbReference type="InterPro" id="IPR011992">
    <property type="entry name" value="EF-hand-dom_pair"/>
</dbReference>
<dbReference type="InterPro" id="IPR018247">
    <property type="entry name" value="EF_Hand_1_Ca_BS"/>
</dbReference>
<dbReference type="PROSITE" id="PS50222">
    <property type="entry name" value="EF_HAND_2"/>
    <property type="match status" value="2"/>
</dbReference>
<dbReference type="Gene3D" id="1.10.238.10">
    <property type="entry name" value="EF-hand"/>
    <property type="match status" value="1"/>
</dbReference>
<dbReference type="Gene3D" id="3.30.200.20">
    <property type="entry name" value="Phosphorylase Kinase, domain 1"/>
    <property type="match status" value="1"/>
</dbReference>
<dbReference type="SMART" id="SM00054">
    <property type="entry name" value="EFh"/>
    <property type="match status" value="2"/>
</dbReference>
<dbReference type="InterPro" id="IPR050205">
    <property type="entry name" value="CDPK_Ser/Thr_kinases"/>
</dbReference>
<evidence type="ECO:0000256" key="1">
    <source>
        <dbReference type="ARBA" id="ARBA00001946"/>
    </source>
</evidence>
<keyword evidence="3" id="KW-0808">Transferase</keyword>
<evidence type="ECO:0000256" key="4">
    <source>
        <dbReference type="ARBA" id="ARBA00022741"/>
    </source>
</evidence>
<evidence type="ECO:0000256" key="8">
    <source>
        <dbReference type="ARBA" id="ARBA00024334"/>
    </source>
</evidence>
<dbReference type="GO" id="GO:0005509">
    <property type="term" value="F:calcium ion binding"/>
    <property type="evidence" value="ECO:0007669"/>
    <property type="project" value="InterPro"/>
</dbReference>
<evidence type="ECO:0000313" key="11">
    <source>
        <dbReference type="EMBL" id="OMJ69370.1"/>
    </source>
</evidence>
<evidence type="ECO:0000256" key="3">
    <source>
        <dbReference type="ARBA" id="ARBA00022679"/>
    </source>
</evidence>
<dbReference type="PROSITE" id="PS50011">
    <property type="entry name" value="PROTEIN_KINASE_DOM"/>
    <property type="match status" value="1"/>
</dbReference>
<dbReference type="InterPro" id="IPR000719">
    <property type="entry name" value="Prot_kinase_dom"/>
</dbReference>
<organism evidence="11 12">
    <name type="scientific">Stentor coeruleus</name>
    <dbReference type="NCBI Taxonomy" id="5963"/>
    <lineage>
        <taxon>Eukaryota</taxon>
        <taxon>Sar</taxon>
        <taxon>Alveolata</taxon>
        <taxon>Ciliophora</taxon>
        <taxon>Postciliodesmatophora</taxon>
        <taxon>Heterotrichea</taxon>
        <taxon>Heterotrichida</taxon>
        <taxon>Stentoridae</taxon>
        <taxon>Stentor</taxon>
    </lineage>
</organism>
<dbReference type="Pfam" id="PF13499">
    <property type="entry name" value="EF-hand_7"/>
    <property type="match status" value="1"/>
</dbReference>
<evidence type="ECO:0000259" key="9">
    <source>
        <dbReference type="PROSITE" id="PS50011"/>
    </source>
</evidence>
<protein>
    <recommendedName>
        <fullName evidence="13">Protein kinase domain-containing protein</fullName>
    </recommendedName>
</protein>
<dbReference type="AlphaFoldDB" id="A0A1R2AYC4"/>
<dbReference type="InterPro" id="IPR011009">
    <property type="entry name" value="Kinase-like_dom_sf"/>
</dbReference>
<evidence type="ECO:0008006" key="13">
    <source>
        <dbReference type="Google" id="ProtNLM"/>
    </source>
</evidence>
<feature type="domain" description="Protein kinase" evidence="9">
    <location>
        <begin position="45"/>
        <end position="297"/>
    </location>
</feature>
<dbReference type="PROSITE" id="PS00018">
    <property type="entry name" value="EF_HAND_1"/>
    <property type="match status" value="2"/>
</dbReference>
<evidence type="ECO:0000256" key="7">
    <source>
        <dbReference type="ARBA" id="ARBA00022840"/>
    </source>
</evidence>
<dbReference type="GO" id="GO:0004674">
    <property type="term" value="F:protein serine/threonine kinase activity"/>
    <property type="evidence" value="ECO:0007669"/>
    <property type="project" value="UniProtKB-KW"/>
</dbReference>
<keyword evidence="7" id="KW-0067">ATP-binding</keyword>
<gene>
    <name evidence="11" type="ORF">SteCoe_32934</name>
</gene>
<dbReference type="Gene3D" id="1.10.510.10">
    <property type="entry name" value="Transferase(Phosphotransferase) domain 1"/>
    <property type="match status" value="1"/>
</dbReference>
<evidence type="ECO:0000259" key="10">
    <source>
        <dbReference type="PROSITE" id="PS50222"/>
    </source>
</evidence>